<dbReference type="Gene3D" id="3.20.20.30">
    <property type="entry name" value="Luciferase-like domain"/>
    <property type="match status" value="1"/>
</dbReference>
<feature type="domain" description="Luciferase-like" evidence="5">
    <location>
        <begin position="13"/>
        <end position="214"/>
    </location>
</feature>
<keyword evidence="3 6" id="KW-0560">Oxidoreductase</keyword>
<keyword evidence="2" id="KW-0288">FMN</keyword>
<dbReference type="InterPro" id="IPR036661">
    <property type="entry name" value="Luciferase-like_sf"/>
</dbReference>
<dbReference type="RefSeq" id="WP_378285197.1">
    <property type="nucleotide sequence ID" value="NZ_JBHSON010000042.1"/>
</dbReference>
<dbReference type="Proteomes" id="UP001596074">
    <property type="component" value="Unassembled WGS sequence"/>
</dbReference>
<keyword evidence="4" id="KW-0503">Monooxygenase</keyword>
<keyword evidence="1" id="KW-0285">Flavoprotein</keyword>
<gene>
    <name evidence="6" type="ORF">ACFPZN_27965</name>
</gene>
<dbReference type="Pfam" id="PF00296">
    <property type="entry name" value="Bac_luciferase"/>
    <property type="match status" value="1"/>
</dbReference>
<dbReference type="SUPFAM" id="SSF51679">
    <property type="entry name" value="Bacterial luciferase-like"/>
    <property type="match status" value="1"/>
</dbReference>
<sequence>MKVGVHLPAFGVDPAAGTAEHARHAEDVGLESVWVGDHLIPNRPYLDSTLALATAAAVTERVRLGFGVMIVALRPVAWVAKQVASLQHLSGGRVLLGVGSGGPVHGDAAWRAVGVPYRERGARTDAALEALPALIAGRPAKVDGEEVVLSPGATVPPVLVGGGAATLRRAARFGDEWYAAFSGPAEIAAGLGRLRELAEEYGRPVPRLTVGVSVGLGDLPAARIDAQVRGLTDYGMSEDEARGSLIVGGPERASERFAELAEAGAHRIIAMPFPEDRMRQTELVAETAALLG</sequence>
<evidence type="ECO:0000313" key="6">
    <source>
        <dbReference type="EMBL" id="MFC5749475.1"/>
    </source>
</evidence>
<evidence type="ECO:0000313" key="7">
    <source>
        <dbReference type="Proteomes" id="UP001596074"/>
    </source>
</evidence>
<proteinExistence type="predicted"/>
<reference evidence="7" key="1">
    <citation type="journal article" date="2019" name="Int. J. Syst. Evol. Microbiol.">
        <title>The Global Catalogue of Microorganisms (GCM) 10K type strain sequencing project: providing services to taxonomists for standard genome sequencing and annotation.</title>
        <authorList>
            <consortium name="The Broad Institute Genomics Platform"/>
            <consortium name="The Broad Institute Genome Sequencing Center for Infectious Disease"/>
            <person name="Wu L."/>
            <person name="Ma J."/>
        </authorList>
    </citation>
    <scope>NUCLEOTIDE SEQUENCE [LARGE SCALE GENOMIC DNA]</scope>
    <source>
        <strain evidence="7">KCTC 42087</strain>
    </source>
</reference>
<evidence type="ECO:0000256" key="3">
    <source>
        <dbReference type="ARBA" id="ARBA00023002"/>
    </source>
</evidence>
<comment type="caution">
    <text evidence="6">The sequence shown here is derived from an EMBL/GenBank/DDBJ whole genome shotgun (WGS) entry which is preliminary data.</text>
</comment>
<evidence type="ECO:0000256" key="4">
    <source>
        <dbReference type="ARBA" id="ARBA00023033"/>
    </source>
</evidence>
<keyword evidence="7" id="KW-1185">Reference proteome</keyword>
<name>A0ABW1A8B2_9ACTN</name>
<dbReference type="GO" id="GO:0016491">
    <property type="term" value="F:oxidoreductase activity"/>
    <property type="evidence" value="ECO:0007669"/>
    <property type="project" value="UniProtKB-KW"/>
</dbReference>
<protein>
    <submittedName>
        <fullName evidence="6">LLM class flavin-dependent oxidoreductase</fullName>
        <ecNumber evidence="6">1.-.-.-</ecNumber>
    </submittedName>
</protein>
<dbReference type="EMBL" id="JBHSON010000042">
    <property type="protein sequence ID" value="MFC5749475.1"/>
    <property type="molecule type" value="Genomic_DNA"/>
</dbReference>
<dbReference type="PANTHER" id="PTHR42847">
    <property type="entry name" value="ALKANESULFONATE MONOOXYGENASE"/>
    <property type="match status" value="1"/>
</dbReference>
<evidence type="ECO:0000259" key="5">
    <source>
        <dbReference type="Pfam" id="PF00296"/>
    </source>
</evidence>
<evidence type="ECO:0000256" key="1">
    <source>
        <dbReference type="ARBA" id="ARBA00022630"/>
    </source>
</evidence>
<dbReference type="PANTHER" id="PTHR42847:SF4">
    <property type="entry name" value="ALKANESULFONATE MONOOXYGENASE-RELATED"/>
    <property type="match status" value="1"/>
</dbReference>
<evidence type="ECO:0000256" key="2">
    <source>
        <dbReference type="ARBA" id="ARBA00022643"/>
    </source>
</evidence>
<accession>A0ABW1A8B2</accession>
<dbReference type="EC" id="1.-.-.-" evidence="6"/>
<organism evidence="6 7">
    <name type="scientific">Actinomadura rugatobispora</name>
    <dbReference type="NCBI Taxonomy" id="1994"/>
    <lineage>
        <taxon>Bacteria</taxon>
        <taxon>Bacillati</taxon>
        <taxon>Actinomycetota</taxon>
        <taxon>Actinomycetes</taxon>
        <taxon>Streptosporangiales</taxon>
        <taxon>Thermomonosporaceae</taxon>
        <taxon>Actinomadura</taxon>
    </lineage>
</organism>
<dbReference type="InterPro" id="IPR050172">
    <property type="entry name" value="SsuD_RutA_monooxygenase"/>
</dbReference>
<dbReference type="InterPro" id="IPR011251">
    <property type="entry name" value="Luciferase-like_dom"/>
</dbReference>